<dbReference type="PANTHER" id="PTHR43210">
    <property type="entry name" value="DETHIOBIOTIN SYNTHETASE"/>
    <property type="match status" value="1"/>
</dbReference>
<dbReference type="Pfam" id="PF13500">
    <property type="entry name" value="AAA_26"/>
    <property type="match status" value="1"/>
</dbReference>
<dbReference type="InterPro" id="IPR027417">
    <property type="entry name" value="P-loop_NTPase"/>
</dbReference>
<feature type="active site" evidence="1">
    <location>
        <position position="37"/>
    </location>
</feature>
<keyword evidence="1" id="KW-0547">Nucleotide-binding</keyword>
<dbReference type="PANTHER" id="PTHR43210:SF5">
    <property type="entry name" value="DETHIOBIOTIN SYNTHETASE"/>
    <property type="match status" value="1"/>
</dbReference>
<dbReference type="EC" id="6.3.3.3" evidence="1"/>
<evidence type="ECO:0000256" key="1">
    <source>
        <dbReference type="HAMAP-Rule" id="MF_00336"/>
    </source>
</evidence>
<comment type="subunit">
    <text evidence="1">Homodimer.</text>
</comment>
<feature type="binding site" evidence="1">
    <location>
        <position position="55"/>
    </location>
    <ligand>
        <name>Mg(2+)</name>
        <dbReference type="ChEBI" id="CHEBI:18420"/>
    </ligand>
</feature>
<keyword evidence="1" id="KW-0479">Metal-binding</keyword>
<dbReference type="GO" id="GO:0000287">
    <property type="term" value="F:magnesium ion binding"/>
    <property type="evidence" value="ECO:0007669"/>
    <property type="project" value="UniProtKB-UniRule"/>
</dbReference>
<keyword evidence="1 2" id="KW-0436">Ligase</keyword>
<sequence>MRGLFITGTGTGVGKTVVAGAVAAGLRAGGDRVAVFKPVLTGIDEAPRAGWPRDDELLAAAAGVPVTGVTLRRYGPPVSPHLAAELAGEAISLDAAVDAARHAARDADVLVVEGVGGLLVPLSAEASVRDFAVALGFGVVVAAQPGLGTINHTLMTLEAARQAGLAVRGVVLGPWPEKPTRMQMSNRDTIAALGGVGVACLPAAADGTPGELLRVGRALPLESWLQEP</sequence>
<keyword evidence="1" id="KW-0963">Cytoplasm</keyword>
<evidence type="ECO:0000313" key="2">
    <source>
        <dbReference type="EMBL" id="CAA9501208.1"/>
    </source>
</evidence>
<keyword evidence="1" id="KW-0460">Magnesium</keyword>
<dbReference type="GO" id="GO:0004141">
    <property type="term" value="F:dethiobiotin synthase activity"/>
    <property type="evidence" value="ECO:0007669"/>
    <property type="project" value="UniProtKB-UniRule"/>
</dbReference>
<dbReference type="AlphaFoldDB" id="A0A6J4SJZ6"/>
<feature type="binding site" evidence="1">
    <location>
        <position position="41"/>
    </location>
    <ligand>
        <name>substrate</name>
    </ligand>
</feature>
<dbReference type="UniPathway" id="UPA00078">
    <property type="reaction ID" value="UER00161"/>
</dbReference>
<dbReference type="GO" id="GO:0005524">
    <property type="term" value="F:ATP binding"/>
    <property type="evidence" value="ECO:0007669"/>
    <property type="project" value="UniProtKB-UniRule"/>
</dbReference>
<dbReference type="HAMAP" id="MF_00336">
    <property type="entry name" value="BioD"/>
    <property type="match status" value="1"/>
</dbReference>
<comment type="function">
    <text evidence="1">Catalyzes a mechanistically unusual reaction, the ATP-dependent insertion of CO2 between the N7 and N8 nitrogen atoms of 7,8-diaminopelargonic acid (DAPA, also called 7,8-diammoniononanoate) to form a ureido ring.</text>
</comment>
<comment type="pathway">
    <text evidence="1">Cofactor biosynthesis; biotin biosynthesis; biotin from 7,8-diaminononanoate: step 1/2.</text>
</comment>
<comment type="caution">
    <text evidence="1">Lacks conserved residue(s) required for the propagation of feature annotation.</text>
</comment>
<comment type="cofactor">
    <cofactor evidence="1">
        <name>Mg(2+)</name>
        <dbReference type="ChEBI" id="CHEBI:18420"/>
    </cofactor>
</comment>
<proteinExistence type="inferred from homology"/>
<accession>A0A6J4SJZ6</accession>
<dbReference type="GO" id="GO:0005829">
    <property type="term" value="C:cytosol"/>
    <property type="evidence" value="ECO:0007669"/>
    <property type="project" value="TreeGrafter"/>
</dbReference>
<comment type="subcellular location">
    <subcellularLocation>
        <location evidence="1">Cytoplasm</location>
    </subcellularLocation>
</comment>
<dbReference type="GO" id="GO:0009102">
    <property type="term" value="P:biotin biosynthetic process"/>
    <property type="evidence" value="ECO:0007669"/>
    <property type="project" value="UniProtKB-UniRule"/>
</dbReference>
<feature type="binding site" evidence="1">
    <location>
        <begin position="12"/>
        <end position="17"/>
    </location>
    <ligand>
        <name>ATP</name>
        <dbReference type="ChEBI" id="CHEBI:30616"/>
    </ligand>
</feature>
<dbReference type="InterPro" id="IPR004472">
    <property type="entry name" value="DTB_synth_BioD"/>
</dbReference>
<dbReference type="CDD" id="cd03109">
    <property type="entry name" value="DTBS"/>
    <property type="match status" value="1"/>
</dbReference>
<dbReference type="SUPFAM" id="SSF52540">
    <property type="entry name" value="P-loop containing nucleoside triphosphate hydrolases"/>
    <property type="match status" value="1"/>
</dbReference>
<protein>
    <recommendedName>
        <fullName evidence="1">ATP-dependent dethiobiotin synthetase BioD</fullName>
        <ecNumber evidence="1">6.3.3.3</ecNumber>
    </recommendedName>
    <alternativeName>
        <fullName evidence="1">DTB synthetase</fullName>
        <shortName evidence="1">DTBS</shortName>
    </alternativeName>
    <alternativeName>
        <fullName evidence="1">Dethiobiotin synthase</fullName>
    </alternativeName>
</protein>
<comment type="similarity">
    <text evidence="1">Belongs to the dethiobiotin synthetase family.</text>
</comment>
<feature type="binding site" evidence="1">
    <location>
        <position position="113"/>
    </location>
    <ligand>
        <name>Mg(2+)</name>
        <dbReference type="ChEBI" id="CHEBI:18420"/>
    </ligand>
</feature>
<dbReference type="EMBL" id="CADCVP010000203">
    <property type="protein sequence ID" value="CAA9501208.1"/>
    <property type="molecule type" value="Genomic_DNA"/>
</dbReference>
<dbReference type="Gene3D" id="3.40.50.300">
    <property type="entry name" value="P-loop containing nucleotide triphosphate hydrolases"/>
    <property type="match status" value="1"/>
</dbReference>
<keyword evidence="1" id="KW-0093">Biotin biosynthesis</keyword>
<gene>
    <name evidence="1" type="primary">bioD</name>
    <name evidence="2" type="ORF">AVDCRST_MAG69-1894</name>
</gene>
<organism evidence="2">
    <name type="scientific">uncultured Solirubrobacteraceae bacterium</name>
    <dbReference type="NCBI Taxonomy" id="1162706"/>
    <lineage>
        <taxon>Bacteria</taxon>
        <taxon>Bacillati</taxon>
        <taxon>Actinomycetota</taxon>
        <taxon>Thermoleophilia</taxon>
        <taxon>Solirubrobacterales</taxon>
        <taxon>Solirubrobacteraceae</taxon>
        <taxon>environmental samples</taxon>
    </lineage>
</organism>
<dbReference type="PIRSF" id="PIRSF006755">
    <property type="entry name" value="DTB_synth"/>
    <property type="match status" value="1"/>
</dbReference>
<feature type="binding site" evidence="1">
    <location>
        <begin position="113"/>
        <end position="116"/>
    </location>
    <ligand>
        <name>ATP</name>
        <dbReference type="ChEBI" id="CHEBI:30616"/>
    </ligand>
</feature>
<name>A0A6J4SJZ6_9ACTN</name>
<reference evidence="2" key="1">
    <citation type="submission" date="2020-02" db="EMBL/GenBank/DDBJ databases">
        <authorList>
            <person name="Meier V. D."/>
        </authorList>
    </citation>
    <scope>NUCLEOTIDE SEQUENCE</scope>
    <source>
        <strain evidence="2">AVDCRST_MAG69</strain>
    </source>
</reference>
<feature type="binding site" evidence="1">
    <location>
        <position position="55"/>
    </location>
    <ligand>
        <name>ATP</name>
        <dbReference type="ChEBI" id="CHEBI:30616"/>
    </ligand>
</feature>
<comment type="catalytic activity">
    <reaction evidence="1">
        <text>(7R,8S)-7,8-diammoniononanoate + CO2 + ATP = (4R,5S)-dethiobiotin + ADP + phosphate + 3 H(+)</text>
        <dbReference type="Rhea" id="RHEA:15805"/>
        <dbReference type="ChEBI" id="CHEBI:15378"/>
        <dbReference type="ChEBI" id="CHEBI:16526"/>
        <dbReference type="ChEBI" id="CHEBI:30616"/>
        <dbReference type="ChEBI" id="CHEBI:43474"/>
        <dbReference type="ChEBI" id="CHEBI:149469"/>
        <dbReference type="ChEBI" id="CHEBI:149473"/>
        <dbReference type="ChEBI" id="CHEBI:456216"/>
        <dbReference type="EC" id="6.3.3.3"/>
    </reaction>
</comment>
<dbReference type="NCBIfam" id="TIGR00347">
    <property type="entry name" value="bioD"/>
    <property type="match status" value="1"/>
</dbReference>
<keyword evidence="1" id="KW-0067">ATP-binding</keyword>
<feature type="binding site" evidence="1">
    <location>
        <position position="16"/>
    </location>
    <ligand>
        <name>Mg(2+)</name>
        <dbReference type="ChEBI" id="CHEBI:18420"/>
    </ligand>
</feature>